<dbReference type="Pfam" id="PF06750">
    <property type="entry name" value="A24_N_bact"/>
    <property type="match status" value="1"/>
</dbReference>
<evidence type="ECO:0000259" key="9">
    <source>
        <dbReference type="Pfam" id="PF06750"/>
    </source>
</evidence>
<feature type="transmembrane region" description="Helical" evidence="7">
    <location>
        <begin position="149"/>
        <end position="168"/>
    </location>
</feature>
<name>A0A6N3GW20_9CLOT</name>
<gene>
    <name evidence="10" type="primary">comC</name>
    <name evidence="10" type="ORF">CTLFYP3_00150</name>
</gene>
<sequence>MFLLVVIIGLCIGSFLNVVIYRVPREESIAYPPSHCTNCGYKLRTLDLIPILSYLFLKGRCRNCREKISIQYPLIELLNGVMYLLLYLKFNISIEFLFYAILASSLIVISVIDLETKEVYSSISIFVLVIAILYLLSGKYFGDISLINNLLGGIVGYGLIFIIAYFGGMGDGDPDIAGICGLFVGMKGILVSLFIAIVVGGIVASYKLFIKKQRKAEMAFTPYIAVGTIMWILIGKELLTFYLEIFL</sequence>
<dbReference type="InterPro" id="IPR010627">
    <property type="entry name" value="Prepilin_pept_A24_N"/>
</dbReference>
<feature type="domain" description="Prepilin type IV endopeptidase peptidase" evidence="8">
    <location>
        <begin position="101"/>
        <end position="204"/>
    </location>
</feature>
<evidence type="ECO:0000256" key="4">
    <source>
        <dbReference type="ARBA" id="ARBA00022692"/>
    </source>
</evidence>
<comment type="similarity">
    <text evidence="2">Belongs to the peptidase A24 family.</text>
</comment>
<dbReference type="AlphaFoldDB" id="A0A6N3GW20"/>
<evidence type="ECO:0000256" key="6">
    <source>
        <dbReference type="ARBA" id="ARBA00023136"/>
    </source>
</evidence>
<keyword evidence="5 7" id="KW-1133">Transmembrane helix</keyword>
<organism evidence="10">
    <name type="scientific">Clostridium tertium</name>
    <dbReference type="NCBI Taxonomy" id="1559"/>
    <lineage>
        <taxon>Bacteria</taxon>
        <taxon>Bacillati</taxon>
        <taxon>Bacillota</taxon>
        <taxon>Clostridia</taxon>
        <taxon>Eubacteriales</taxon>
        <taxon>Clostridiaceae</taxon>
        <taxon>Clostridium</taxon>
    </lineage>
</organism>
<evidence type="ECO:0000256" key="7">
    <source>
        <dbReference type="SAM" id="Phobius"/>
    </source>
</evidence>
<dbReference type="GO" id="GO:0005886">
    <property type="term" value="C:plasma membrane"/>
    <property type="evidence" value="ECO:0007669"/>
    <property type="project" value="UniProtKB-SubCell"/>
</dbReference>
<evidence type="ECO:0000256" key="2">
    <source>
        <dbReference type="ARBA" id="ARBA00005801"/>
    </source>
</evidence>
<feature type="domain" description="Prepilin peptidase A24 N-terminal" evidence="9">
    <location>
        <begin position="7"/>
        <end position="90"/>
    </location>
</feature>
<protein>
    <submittedName>
        <fullName evidence="10">Type 4 prepilin-like proteins leader peptide-processing enzyme</fullName>
    </submittedName>
</protein>
<dbReference type="GO" id="GO:0004190">
    <property type="term" value="F:aspartic-type endopeptidase activity"/>
    <property type="evidence" value="ECO:0007669"/>
    <property type="project" value="InterPro"/>
</dbReference>
<proteinExistence type="inferred from homology"/>
<feature type="transmembrane region" description="Helical" evidence="7">
    <location>
        <begin position="188"/>
        <end position="210"/>
    </location>
</feature>
<evidence type="ECO:0000256" key="5">
    <source>
        <dbReference type="ARBA" id="ARBA00022989"/>
    </source>
</evidence>
<accession>A0A6N3GW20</accession>
<dbReference type="PANTHER" id="PTHR30487:SF0">
    <property type="entry name" value="PREPILIN LEADER PEPTIDASE_N-METHYLTRANSFERASE-RELATED"/>
    <property type="match status" value="1"/>
</dbReference>
<dbReference type="InterPro" id="IPR050882">
    <property type="entry name" value="Prepilin_peptidase/N-MTase"/>
</dbReference>
<keyword evidence="6 7" id="KW-0472">Membrane</keyword>
<dbReference type="Gene3D" id="1.20.120.1220">
    <property type="match status" value="1"/>
</dbReference>
<comment type="subcellular location">
    <subcellularLocation>
        <location evidence="1">Cell membrane</location>
        <topology evidence="1">Multi-pass membrane protein</topology>
    </subcellularLocation>
</comment>
<feature type="transmembrane region" description="Helical" evidence="7">
    <location>
        <begin position="119"/>
        <end position="137"/>
    </location>
</feature>
<feature type="transmembrane region" description="Helical" evidence="7">
    <location>
        <begin position="222"/>
        <end position="243"/>
    </location>
</feature>
<dbReference type="Pfam" id="PF01478">
    <property type="entry name" value="Peptidase_A24"/>
    <property type="match status" value="1"/>
</dbReference>
<keyword evidence="4 7" id="KW-0812">Transmembrane</keyword>
<evidence type="ECO:0000259" key="8">
    <source>
        <dbReference type="Pfam" id="PF01478"/>
    </source>
</evidence>
<keyword evidence="3" id="KW-1003">Cell membrane</keyword>
<dbReference type="InterPro" id="IPR000045">
    <property type="entry name" value="Prepilin_IV_endopep_pep"/>
</dbReference>
<reference evidence="10" key="1">
    <citation type="submission" date="2019-11" db="EMBL/GenBank/DDBJ databases">
        <authorList>
            <person name="Feng L."/>
        </authorList>
    </citation>
    <scope>NUCLEOTIDE SEQUENCE</scope>
    <source>
        <strain evidence="10">CTertiumLFYP3</strain>
    </source>
</reference>
<evidence type="ECO:0000313" key="10">
    <source>
        <dbReference type="EMBL" id="VYU68696.1"/>
    </source>
</evidence>
<dbReference type="GO" id="GO:0006465">
    <property type="term" value="P:signal peptide processing"/>
    <property type="evidence" value="ECO:0007669"/>
    <property type="project" value="TreeGrafter"/>
</dbReference>
<dbReference type="EMBL" id="CACRTO010000049">
    <property type="protein sequence ID" value="VYU68696.1"/>
    <property type="molecule type" value="Genomic_DNA"/>
</dbReference>
<dbReference type="RefSeq" id="WP_156627936.1">
    <property type="nucleotide sequence ID" value="NZ_CACRTO010000049.1"/>
</dbReference>
<dbReference type="PANTHER" id="PTHR30487">
    <property type="entry name" value="TYPE 4 PREPILIN-LIKE PROTEINS LEADER PEPTIDE-PROCESSING ENZYME"/>
    <property type="match status" value="1"/>
</dbReference>
<evidence type="ECO:0000256" key="1">
    <source>
        <dbReference type="ARBA" id="ARBA00004651"/>
    </source>
</evidence>
<evidence type="ECO:0000256" key="3">
    <source>
        <dbReference type="ARBA" id="ARBA00022475"/>
    </source>
</evidence>
<feature type="transmembrane region" description="Helical" evidence="7">
    <location>
        <begin position="96"/>
        <end position="113"/>
    </location>
</feature>